<sequence length="128" mass="14036">MFFSVRLVLIAAVASLVSVRPVAEVQEQTVCTPPFQSVHTILIIYSSLSLTKRDDHGEPQKCGFSEGFTVNTDETSYGNPDLVTDMGDRFKLNYGSANILKKGTPKSDVSLGNHDLMVDEGNRWVGNN</sequence>
<gene>
    <name evidence="2" type="ORF">RDB_LOCUS128419</name>
</gene>
<protein>
    <recommendedName>
        <fullName evidence="4">Pectate lyase</fullName>
    </recommendedName>
</protein>
<feature type="chain" id="PRO_5034619117" description="Pectate lyase" evidence="1">
    <location>
        <begin position="20"/>
        <end position="128"/>
    </location>
</feature>
<name>A0A8H2Y5Z4_9AGAM</name>
<keyword evidence="1" id="KW-0732">Signal</keyword>
<evidence type="ECO:0008006" key="4">
    <source>
        <dbReference type="Google" id="ProtNLM"/>
    </source>
</evidence>
<reference evidence="2" key="1">
    <citation type="submission" date="2021-01" db="EMBL/GenBank/DDBJ databases">
        <authorList>
            <person name="Kaushik A."/>
        </authorList>
    </citation>
    <scope>NUCLEOTIDE SEQUENCE</scope>
    <source>
        <strain evidence="2">AG1-1C</strain>
    </source>
</reference>
<evidence type="ECO:0000256" key="1">
    <source>
        <dbReference type="SAM" id="SignalP"/>
    </source>
</evidence>
<feature type="signal peptide" evidence="1">
    <location>
        <begin position="1"/>
        <end position="19"/>
    </location>
</feature>
<dbReference type="EMBL" id="CAJMWS010000388">
    <property type="protein sequence ID" value="CAE6440290.1"/>
    <property type="molecule type" value="Genomic_DNA"/>
</dbReference>
<dbReference type="AlphaFoldDB" id="A0A8H2Y5Z4"/>
<proteinExistence type="predicted"/>
<organism evidence="2 3">
    <name type="scientific">Rhizoctonia solani</name>
    <dbReference type="NCBI Taxonomy" id="456999"/>
    <lineage>
        <taxon>Eukaryota</taxon>
        <taxon>Fungi</taxon>
        <taxon>Dikarya</taxon>
        <taxon>Basidiomycota</taxon>
        <taxon>Agaricomycotina</taxon>
        <taxon>Agaricomycetes</taxon>
        <taxon>Cantharellales</taxon>
        <taxon>Ceratobasidiaceae</taxon>
        <taxon>Rhizoctonia</taxon>
    </lineage>
</organism>
<comment type="caution">
    <text evidence="2">The sequence shown here is derived from an EMBL/GenBank/DDBJ whole genome shotgun (WGS) entry which is preliminary data.</text>
</comment>
<evidence type="ECO:0000313" key="2">
    <source>
        <dbReference type="EMBL" id="CAE6440290.1"/>
    </source>
</evidence>
<evidence type="ECO:0000313" key="3">
    <source>
        <dbReference type="Proteomes" id="UP000663846"/>
    </source>
</evidence>
<accession>A0A8H2Y5Z4</accession>
<dbReference type="Proteomes" id="UP000663846">
    <property type="component" value="Unassembled WGS sequence"/>
</dbReference>